<dbReference type="EMBL" id="VAJI01000003">
    <property type="protein sequence ID" value="TRB39540.1"/>
    <property type="molecule type" value="Genomic_DNA"/>
</dbReference>
<feature type="transmembrane region" description="Helical" evidence="5">
    <location>
        <begin position="7"/>
        <end position="32"/>
    </location>
</feature>
<reference evidence="11 12" key="1">
    <citation type="submission" date="2018-06" db="EMBL/GenBank/DDBJ databases">
        <authorList>
            <consortium name="Pathogen Informatics"/>
            <person name="Doyle S."/>
        </authorList>
    </citation>
    <scope>NUCLEOTIDE SEQUENCE [LARGE SCALE GENOMIC DNA]</scope>
    <source>
        <strain evidence="7 12">NCTC10638</strain>
        <strain evidence="8 11">NCTC9380</strain>
    </source>
</reference>
<dbReference type="GeneID" id="67369616"/>
<dbReference type="KEGG" id="mhaq:WC39_09555"/>
<evidence type="ECO:0000313" key="12">
    <source>
        <dbReference type="Proteomes" id="UP000254802"/>
    </source>
</evidence>
<feature type="transmembrane region" description="Helical" evidence="5">
    <location>
        <begin position="38"/>
        <end position="69"/>
    </location>
</feature>
<protein>
    <submittedName>
        <fullName evidence="7">Inner membrane protein ybbJ</fullName>
    </submittedName>
    <submittedName>
        <fullName evidence="10">NfeD family protein</fullName>
    </submittedName>
</protein>
<dbReference type="Proteomes" id="UP000318394">
    <property type="component" value="Unassembled WGS sequence"/>
</dbReference>
<dbReference type="KEGG" id="mhay:VK67_09555"/>
<evidence type="ECO:0000313" key="9">
    <source>
        <dbReference type="EMBL" id="TRB39540.1"/>
    </source>
</evidence>
<dbReference type="Gene3D" id="2.40.50.140">
    <property type="entry name" value="Nucleic acid-binding proteins"/>
    <property type="match status" value="1"/>
</dbReference>
<evidence type="ECO:0000256" key="1">
    <source>
        <dbReference type="ARBA" id="ARBA00004141"/>
    </source>
</evidence>
<name>A0A249A162_MANHA</name>
<keyword evidence="3 5" id="KW-1133">Transmembrane helix</keyword>
<keyword evidence="14" id="KW-1185">Reference proteome</keyword>
<dbReference type="GO" id="GO:0005886">
    <property type="term" value="C:plasma membrane"/>
    <property type="evidence" value="ECO:0007669"/>
    <property type="project" value="TreeGrafter"/>
</dbReference>
<evidence type="ECO:0000256" key="3">
    <source>
        <dbReference type="ARBA" id="ARBA00022989"/>
    </source>
</evidence>
<dbReference type="Proteomes" id="UP000254802">
    <property type="component" value="Unassembled WGS sequence"/>
</dbReference>
<evidence type="ECO:0000313" key="13">
    <source>
        <dbReference type="Proteomes" id="UP000315164"/>
    </source>
</evidence>
<accession>A0A249A162</accession>
<keyword evidence="4 5" id="KW-0472">Membrane</keyword>
<dbReference type="OrthoDB" id="6402862at2"/>
<feature type="domain" description="NfeD-like C-terminal" evidence="6">
    <location>
        <begin position="90"/>
        <end position="144"/>
    </location>
</feature>
<reference evidence="13 14" key="2">
    <citation type="journal article" date="2019" name="Vet. Microbiol.">
        <title>Genetic characterization of susceptible and multi-drug resistant Mannheimia haemolytica isolated from high-risk stocker calves prior to and after antimicrobial metaphylaxis.</title>
        <authorList>
            <person name="Snyder E.R."/>
            <person name="Alvarez-Narvaez S."/>
            <person name="Credille B.C."/>
        </authorList>
    </citation>
    <scope>NUCLEOTIDE SEQUENCE [LARGE SCALE GENOMIC DNA]</scope>
    <source>
        <strain evidence="10 13">UGA-R5-128-1</strain>
        <strain evidence="9 14">UGA-R7-163-1</strain>
    </source>
</reference>
<evidence type="ECO:0000259" key="6">
    <source>
        <dbReference type="Pfam" id="PF01957"/>
    </source>
</evidence>
<keyword evidence="2 5" id="KW-0812">Transmembrane</keyword>
<sequence length="145" mass="16429">MDWFFNWIGWSILGFVLLALELVLPGVFIMWWGFASLILAFIVALFTLGQALQIALFAIIATIFSLIWWKYQHGKDKKEDQSSSLNSREHAMLGAQGFVVEILPNGIARGKFGDTTWRVIGNNLQVADKIEVQKVEGITLFVRKQ</sequence>
<evidence type="ECO:0000256" key="5">
    <source>
        <dbReference type="SAM" id="Phobius"/>
    </source>
</evidence>
<dbReference type="STRING" id="75985.WC39_09555"/>
<dbReference type="PANTHER" id="PTHR33507:SF3">
    <property type="entry name" value="INNER MEMBRANE PROTEIN YBBJ"/>
    <property type="match status" value="1"/>
</dbReference>
<dbReference type="InterPro" id="IPR012340">
    <property type="entry name" value="NA-bd_OB-fold"/>
</dbReference>
<evidence type="ECO:0000256" key="2">
    <source>
        <dbReference type="ARBA" id="ARBA00022692"/>
    </source>
</evidence>
<dbReference type="RefSeq" id="WP_006250134.1">
    <property type="nucleotide sequence ID" value="NZ_CP011098.1"/>
</dbReference>
<comment type="subcellular location">
    <subcellularLocation>
        <location evidence="1">Membrane</location>
        <topology evidence="1">Multi-pass membrane protein</topology>
    </subcellularLocation>
</comment>
<dbReference type="Pfam" id="PF01957">
    <property type="entry name" value="NfeD"/>
    <property type="match status" value="1"/>
</dbReference>
<dbReference type="PANTHER" id="PTHR33507">
    <property type="entry name" value="INNER MEMBRANE PROTEIN YBBJ"/>
    <property type="match status" value="1"/>
</dbReference>
<dbReference type="Proteomes" id="UP000315164">
    <property type="component" value="Unassembled WGS sequence"/>
</dbReference>
<proteinExistence type="predicted"/>
<dbReference type="InterPro" id="IPR002810">
    <property type="entry name" value="NfeD-like_C"/>
</dbReference>
<gene>
    <name evidence="7" type="primary">ybbJ</name>
    <name evidence="10" type="ORF">FEA53_02650</name>
    <name evidence="9" type="ORF">FEB89_02650</name>
    <name evidence="7" type="ORF">NCTC10638_02077</name>
    <name evidence="8" type="ORF">NCTC9380_00822</name>
</gene>
<dbReference type="EMBL" id="VAJB01000003">
    <property type="protein sequence ID" value="TRB75869.1"/>
    <property type="molecule type" value="Genomic_DNA"/>
</dbReference>
<organism evidence="10 13">
    <name type="scientific">Mannheimia haemolytica</name>
    <name type="common">Pasteurella haemolytica</name>
    <dbReference type="NCBI Taxonomy" id="75985"/>
    <lineage>
        <taxon>Bacteria</taxon>
        <taxon>Pseudomonadati</taxon>
        <taxon>Pseudomonadota</taxon>
        <taxon>Gammaproteobacteria</taxon>
        <taxon>Pasteurellales</taxon>
        <taxon>Pasteurellaceae</taxon>
        <taxon>Mannheimia</taxon>
    </lineage>
</organism>
<evidence type="ECO:0000313" key="14">
    <source>
        <dbReference type="Proteomes" id="UP000318394"/>
    </source>
</evidence>
<evidence type="ECO:0000256" key="4">
    <source>
        <dbReference type="ARBA" id="ARBA00023136"/>
    </source>
</evidence>
<dbReference type="AlphaFoldDB" id="A0A249A162"/>
<dbReference type="EMBL" id="UGPN01000002">
    <property type="protein sequence ID" value="STY60870.1"/>
    <property type="molecule type" value="Genomic_DNA"/>
</dbReference>
<dbReference type="InterPro" id="IPR052165">
    <property type="entry name" value="Membrane_assoc_protease"/>
</dbReference>
<evidence type="ECO:0000313" key="10">
    <source>
        <dbReference type="EMBL" id="TRB75869.1"/>
    </source>
</evidence>
<evidence type="ECO:0000313" key="8">
    <source>
        <dbReference type="EMBL" id="STY65555.1"/>
    </source>
</evidence>
<dbReference type="EMBL" id="UGPL01000006">
    <property type="protein sequence ID" value="STY65555.1"/>
    <property type="molecule type" value="Genomic_DNA"/>
</dbReference>
<evidence type="ECO:0000313" key="11">
    <source>
        <dbReference type="Proteomes" id="UP000254031"/>
    </source>
</evidence>
<evidence type="ECO:0000313" key="7">
    <source>
        <dbReference type="EMBL" id="STY60870.1"/>
    </source>
</evidence>
<dbReference type="Proteomes" id="UP000254031">
    <property type="component" value="Unassembled WGS sequence"/>
</dbReference>